<dbReference type="GO" id="GO:0030246">
    <property type="term" value="F:carbohydrate binding"/>
    <property type="evidence" value="ECO:0007669"/>
    <property type="project" value="InterPro"/>
</dbReference>
<keyword evidence="6" id="KW-0119">Carbohydrate metabolism</keyword>
<keyword evidence="4 9" id="KW-0378">Hydrolase</keyword>
<evidence type="ECO:0000256" key="6">
    <source>
        <dbReference type="ARBA" id="ARBA00023277"/>
    </source>
</evidence>
<dbReference type="EC" id="3.2.1.14" evidence="2"/>
<comment type="catalytic activity">
    <reaction evidence="1">
        <text>Random endo-hydrolysis of N-acetyl-beta-D-glucosaminide (1-&gt;4)-beta-linkages in chitin and chitodextrins.</text>
        <dbReference type="EC" id="3.2.1.14"/>
    </reaction>
</comment>
<keyword evidence="3" id="KW-0147">Chitin-binding</keyword>
<proteinExistence type="inferred from homology"/>
<dbReference type="GO" id="GO:0008061">
    <property type="term" value="F:chitin binding"/>
    <property type="evidence" value="ECO:0007669"/>
    <property type="project" value="UniProtKB-KW"/>
</dbReference>
<keyword evidence="15" id="KW-1185">Reference proteome</keyword>
<evidence type="ECO:0000259" key="13">
    <source>
        <dbReference type="PROSITE" id="PS51910"/>
    </source>
</evidence>
<keyword evidence="12" id="KW-0732">Signal</keyword>
<dbReference type="Pfam" id="PF00704">
    <property type="entry name" value="Glyco_hydro_18"/>
    <property type="match status" value="1"/>
</dbReference>
<keyword evidence="5" id="KW-0146">Chitin degradation</keyword>
<dbReference type="AlphaFoldDB" id="A0AAD7FLC6"/>
<keyword evidence="7 9" id="KW-0326">Glycosidase</keyword>
<dbReference type="InterPro" id="IPR001223">
    <property type="entry name" value="Glyco_hydro18_cat"/>
</dbReference>
<dbReference type="GO" id="GO:0008843">
    <property type="term" value="F:endochitinase activity"/>
    <property type="evidence" value="ECO:0007669"/>
    <property type="project" value="UniProtKB-EC"/>
</dbReference>
<evidence type="ECO:0000256" key="1">
    <source>
        <dbReference type="ARBA" id="ARBA00000822"/>
    </source>
</evidence>
<evidence type="ECO:0000256" key="10">
    <source>
        <dbReference type="RuleBase" id="RU004453"/>
    </source>
</evidence>
<gene>
    <name evidence="14" type="ORF">FB45DRAFT_1151227</name>
</gene>
<evidence type="ECO:0000256" key="3">
    <source>
        <dbReference type="ARBA" id="ARBA00022669"/>
    </source>
</evidence>
<comment type="caution">
    <text evidence="14">The sequence shown here is derived from an EMBL/GenBank/DDBJ whole genome shotgun (WGS) entry which is preliminary data.</text>
</comment>
<dbReference type="InterPro" id="IPR001579">
    <property type="entry name" value="Glyco_hydro_18_chit_AS"/>
</dbReference>
<dbReference type="PROSITE" id="PS01095">
    <property type="entry name" value="GH18_1"/>
    <property type="match status" value="1"/>
</dbReference>
<comment type="similarity">
    <text evidence="10">Belongs to the glycosyl hydrolase 18 family.</text>
</comment>
<feature type="region of interest" description="Disordered" evidence="11">
    <location>
        <begin position="399"/>
        <end position="432"/>
    </location>
</feature>
<feature type="chain" id="PRO_5042095578" description="chitinase" evidence="12">
    <location>
        <begin position="18"/>
        <end position="496"/>
    </location>
</feature>
<dbReference type="SUPFAM" id="SSF51055">
    <property type="entry name" value="Carbohydrate binding domain"/>
    <property type="match status" value="2"/>
</dbReference>
<dbReference type="GO" id="GO:0005576">
    <property type="term" value="C:extracellular region"/>
    <property type="evidence" value="ECO:0007669"/>
    <property type="project" value="InterPro"/>
</dbReference>
<dbReference type="Gene3D" id="2.10.10.20">
    <property type="entry name" value="Carbohydrate-binding module superfamily 5/12"/>
    <property type="match status" value="2"/>
</dbReference>
<dbReference type="SUPFAM" id="SSF51445">
    <property type="entry name" value="(Trans)glycosidases"/>
    <property type="match status" value="1"/>
</dbReference>
<evidence type="ECO:0000256" key="7">
    <source>
        <dbReference type="ARBA" id="ARBA00023295"/>
    </source>
</evidence>
<dbReference type="InterPro" id="IPR003610">
    <property type="entry name" value="CBM5/12"/>
</dbReference>
<dbReference type="SMART" id="SM00495">
    <property type="entry name" value="ChtBD3"/>
    <property type="match status" value="2"/>
</dbReference>
<feature type="signal peptide" evidence="12">
    <location>
        <begin position="1"/>
        <end position="17"/>
    </location>
</feature>
<protein>
    <recommendedName>
        <fullName evidence="2">chitinase</fullName>
        <ecNumber evidence="2">3.2.1.14</ecNumber>
    </recommendedName>
</protein>
<evidence type="ECO:0000256" key="11">
    <source>
        <dbReference type="SAM" id="MobiDB-lite"/>
    </source>
</evidence>
<dbReference type="GO" id="GO:0000272">
    <property type="term" value="P:polysaccharide catabolic process"/>
    <property type="evidence" value="ECO:0007669"/>
    <property type="project" value="UniProtKB-KW"/>
</dbReference>
<keyword evidence="8" id="KW-0624">Polysaccharide degradation</keyword>
<evidence type="ECO:0000256" key="4">
    <source>
        <dbReference type="ARBA" id="ARBA00022801"/>
    </source>
</evidence>
<evidence type="ECO:0000256" key="12">
    <source>
        <dbReference type="SAM" id="SignalP"/>
    </source>
</evidence>
<sequence length="496" mass="51747">MVLRFLSLAAVFLSAFAFDNSRYDNVAVYWGQNSIGAISTTPQSQWQKPLSFYCGDSAIDVFPIAFVNGFFSTGGEPTMNLANTCNPTDNATFPGTLLPNCASLAADIQTCQSKGKLVTISLGGATGGVGFASDAQATTFADTIWNLYLDHLAGGSSSTRPFGNAVLDGVDLDIEQGANTGYAAFVNEIRRLSSGASKKYYVTAAPQCVYPDSALGNALNSASFDAIYVQFYNNPWSGELRSFRGLQTYPTVSAWNFGIWDQWARTVSLNPNVKVYIGAPASSTASGAGYVDLSTLSNIAVTMRKSFPSFGGVMLWDASQAWQNNRYDLGIKNALVAAGGTGFTFPACSAAAYSTSGTYPGGSQVSYQGYIYQAKWFASSAPSLNANGDWSAISACGGTSTGPTTTTTPSTSTSTTVSTTSSAPATGPTGSGSCAGVPAWSSAAIFVGGDKATYNGDLWTAQWWTEGDIPGGAAGVWVNNGACSASKRASSRLFRN</sequence>
<reference evidence="14" key="1">
    <citation type="submission" date="2023-03" db="EMBL/GenBank/DDBJ databases">
        <title>Massive genome expansion in bonnet fungi (Mycena s.s.) driven by repeated elements and novel gene families across ecological guilds.</title>
        <authorList>
            <consortium name="Lawrence Berkeley National Laboratory"/>
            <person name="Harder C.B."/>
            <person name="Miyauchi S."/>
            <person name="Viragh M."/>
            <person name="Kuo A."/>
            <person name="Thoen E."/>
            <person name="Andreopoulos B."/>
            <person name="Lu D."/>
            <person name="Skrede I."/>
            <person name="Drula E."/>
            <person name="Henrissat B."/>
            <person name="Morin E."/>
            <person name="Kohler A."/>
            <person name="Barry K."/>
            <person name="LaButti K."/>
            <person name="Morin E."/>
            <person name="Salamov A."/>
            <person name="Lipzen A."/>
            <person name="Mereny Z."/>
            <person name="Hegedus B."/>
            <person name="Baldrian P."/>
            <person name="Stursova M."/>
            <person name="Weitz H."/>
            <person name="Taylor A."/>
            <person name="Grigoriev I.V."/>
            <person name="Nagy L.G."/>
            <person name="Martin F."/>
            <person name="Kauserud H."/>
        </authorList>
    </citation>
    <scope>NUCLEOTIDE SEQUENCE</scope>
    <source>
        <strain evidence="14">9284</strain>
    </source>
</reference>
<dbReference type="CDD" id="cd02877">
    <property type="entry name" value="GH18_hevamine_XipI_class_III"/>
    <property type="match status" value="1"/>
</dbReference>
<evidence type="ECO:0000313" key="14">
    <source>
        <dbReference type="EMBL" id="KAJ7630611.1"/>
    </source>
</evidence>
<evidence type="ECO:0000256" key="8">
    <source>
        <dbReference type="ARBA" id="ARBA00023326"/>
    </source>
</evidence>
<dbReference type="Gene3D" id="3.20.20.80">
    <property type="entry name" value="Glycosidases"/>
    <property type="match status" value="1"/>
</dbReference>
<accession>A0AAD7FLC6</accession>
<organism evidence="14 15">
    <name type="scientific">Roridomyces roridus</name>
    <dbReference type="NCBI Taxonomy" id="1738132"/>
    <lineage>
        <taxon>Eukaryota</taxon>
        <taxon>Fungi</taxon>
        <taxon>Dikarya</taxon>
        <taxon>Basidiomycota</taxon>
        <taxon>Agaricomycotina</taxon>
        <taxon>Agaricomycetes</taxon>
        <taxon>Agaricomycetidae</taxon>
        <taxon>Agaricales</taxon>
        <taxon>Marasmiineae</taxon>
        <taxon>Mycenaceae</taxon>
        <taxon>Roridomyces</taxon>
    </lineage>
</organism>
<evidence type="ECO:0000313" key="15">
    <source>
        <dbReference type="Proteomes" id="UP001221142"/>
    </source>
</evidence>
<dbReference type="CDD" id="cd12215">
    <property type="entry name" value="ChiC_BD"/>
    <property type="match status" value="2"/>
</dbReference>
<dbReference type="InterPro" id="IPR045321">
    <property type="entry name" value="Cts1-like"/>
</dbReference>
<name>A0AAD7FLC6_9AGAR</name>
<dbReference type="PANTHER" id="PTHR45708">
    <property type="entry name" value="ENDOCHITINASE"/>
    <property type="match status" value="1"/>
</dbReference>
<dbReference type="EMBL" id="JARKIF010000009">
    <property type="protein sequence ID" value="KAJ7630611.1"/>
    <property type="molecule type" value="Genomic_DNA"/>
</dbReference>
<dbReference type="PROSITE" id="PS51910">
    <property type="entry name" value="GH18_2"/>
    <property type="match status" value="1"/>
</dbReference>
<feature type="domain" description="GH18" evidence="13">
    <location>
        <begin position="24"/>
        <end position="338"/>
    </location>
</feature>
<dbReference type="InterPro" id="IPR036573">
    <property type="entry name" value="CBM_sf_5/12"/>
</dbReference>
<dbReference type="InterPro" id="IPR017853">
    <property type="entry name" value="GH"/>
</dbReference>
<evidence type="ECO:0000256" key="5">
    <source>
        <dbReference type="ARBA" id="ARBA00023024"/>
    </source>
</evidence>
<dbReference type="GO" id="GO:0006032">
    <property type="term" value="P:chitin catabolic process"/>
    <property type="evidence" value="ECO:0007669"/>
    <property type="project" value="UniProtKB-KW"/>
</dbReference>
<dbReference type="InterPro" id="IPR050542">
    <property type="entry name" value="Glycosyl_Hydrlase18_Chitinase"/>
</dbReference>
<dbReference type="Proteomes" id="UP001221142">
    <property type="component" value="Unassembled WGS sequence"/>
</dbReference>
<evidence type="ECO:0000256" key="2">
    <source>
        <dbReference type="ARBA" id="ARBA00012729"/>
    </source>
</evidence>
<dbReference type="PANTHER" id="PTHR45708:SF49">
    <property type="entry name" value="ENDOCHITINASE"/>
    <property type="match status" value="1"/>
</dbReference>
<evidence type="ECO:0000256" key="9">
    <source>
        <dbReference type="RuleBase" id="RU000489"/>
    </source>
</evidence>